<evidence type="ECO:0000256" key="1">
    <source>
        <dbReference type="SAM" id="Coils"/>
    </source>
</evidence>
<feature type="compositionally biased region" description="Polar residues" evidence="2">
    <location>
        <begin position="524"/>
        <end position="540"/>
    </location>
</feature>
<protein>
    <submittedName>
        <fullName evidence="3">Uncharacterized protein</fullName>
    </submittedName>
</protein>
<gene>
    <name evidence="3" type="ORF">GGX14DRAFT_387980</name>
</gene>
<feature type="coiled-coil region" evidence="1">
    <location>
        <begin position="564"/>
        <end position="591"/>
    </location>
</feature>
<comment type="caution">
    <text evidence="3">The sequence shown here is derived from an EMBL/GenBank/DDBJ whole genome shotgun (WGS) entry which is preliminary data.</text>
</comment>
<feature type="region of interest" description="Disordered" evidence="2">
    <location>
        <begin position="504"/>
        <end position="540"/>
    </location>
</feature>
<evidence type="ECO:0000313" key="4">
    <source>
        <dbReference type="Proteomes" id="UP001219525"/>
    </source>
</evidence>
<organism evidence="3 4">
    <name type="scientific">Mycena pura</name>
    <dbReference type="NCBI Taxonomy" id="153505"/>
    <lineage>
        <taxon>Eukaryota</taxon>
        <taxon>Fungi</taxon>
        <taxon>Dikarya</taxon>
        <taxon>Basidiomycota</taxon>
        <taxon>Agaricomycotina</taxon>
        <taxon>Agaricomycetes</taxon>
        <taxon>Agaricomycetidae</taxon>
        <taxon>Agaricales</taxon>
        <taxon>Marasmiineae</taxon>
        <taxon>Mycenaceae</taxon>
        <taxon>Mycena</taxon>
    </lineage>
</organism>
<name>A0AAD6YKC4_9AGAR</name>
<sequence length="601" mass="67302">MGGYEPATACPSAAHRRPMQAMMAMGGYGPDPDFATERKATCYCRLLISVKTQKSFVDSRDLRQTMPDGGYWEKSNWLADCKRVSPFSRSGGIWPLIPAHSIFNPGLIFKMDLLAAVALGEVRPEDFSVPQAGPVVLGEARPPLDFKPSGATPAQRHVLTPRNDNQAWNYQAEEAWHFPALQQDNYEWNTSMQHHGSYSPNAVYNNAPMDWMGDENYGDMLSTHHTQHIPVRSTHDDDHYAFPDLKRARSPTLASDTPMKRAQPPKPRRGRPPGSKSKTTTAKGKATVMVTPVPVPEKKPGKKGSKKVAKKLEGEERVVTEKKQFSHEEATNLFVFLLDADADTVFDKLTMSSNKCWSEFDPKEIGINATADQMKSFFDRHMADFKKMDELENFTGNGADPDEVDWDSEESISAFIASRQNAGKDTDGINAAKYKLWKKLGWYKLFYDRFHTNPKVHRPVPRSSIYLSDTENTLEVIDDDDENDDNSDADVQIINKSTKLSVHAPLSNTPVKRELAKDPRPTKANDSQTSSRPVGKGQKSTAFTQMSTLLQGQLEVQQEGLKLQREARAARVQAEKEAKEAKEATDALECGTTLQRWSRHT</sequence>
<feature type="region of interest" description="Disordered" evidence="2">
    <location>
        <begin position="247"/>
        <end position="286"/>
    </location>
</feature>
<keyword evidence="4" id="KW-1185">Reference proteome</keyword>
<evidence type="ECO:0000313" key="3">
    <source>
        <dbReference type="EMBL" id="KAJ7222148.1"/>
    </source>
</evidence>
<reference evidence="3" key="1">
    <citation type="submission" date="2023-03" db="EMBL/GenBank/DDBJ databases">
        <title>Massive genome expansion in bonnet fungi (Mycena s.s.) driven by repeated elements and novel gene families across ecological guilds.</title>
        <authorList>
            <consortium name="Lawrence Berkeley National Laboratory"/>
            <person name="Harder C.B."/>
            <person name="Miyauchi S."/>
            <person name="Viragh M."/>
            <person name="Kuo A."/>
            <person name="Thoen E."/>
            <person name="Andreopoulos B."/>
            <person name="Lu D."/>
            <person name="Skrede I."/>
            <person name="Drula E."/>
            <person name="Henrissat B."/>
            <person name="Morin E."/>
            <person name="Kohler A."/>
            <person name="Barry K."/>
            <person name="LaButti K."/>
            <person name="Morin E."/>
            <person name="Salamov A."/>
            <person name="Lipzen A."/>
            <person name="Mereny Z."/>
            <person name="Hegedus B."/>
            <person name="Baldrian P."/>
            <person name="Stursova M."/>
            <person name="Weitz H."/>
            <person name="Taylor A."/>
            <person name="Grigoriev I.V."/>
            <person name="Nagy L.G."/>
            <person name="Martin F."/>
            <person name="Kauserud H."/>
        </authorList>
    </citation>
    <scope>NUCLEOTIDE SEQUENCE</scope>
    <source>
        <strain evidence="3">9144</strain>
    </source>
</reference>
<accession>A0AAD6YKC4</accession>
<keyword evidence="1" id="KW-0175">Coiled coil</keyword>
<dbReference type="Proteomes" id="UP001219525">
    <property type="component" value="Unassembled WGS sequence"/>
</dbReference>
<feature type="compositionally biased region" description="Low complexity" evidence="2">
    <location>
        <begin position="272"/>
        <end position="286"/>
    </location>
</feature>
<feature type="compositionally biased region" description="Basic and acidic residues" evidence="2">
    <location>
        <begin position="511"/>
        <end position="523"/>
    </location>
</feature>
<evidence type="ECO:0000256" key="2">
    <source>
        <dbReference type="SAM" id="MobiDB-lite"/>
    </source>
</evidence>
<dbReference type="EMBL" id="JARJCW010000007">
    <property type="protein sequence ID" value="KAJ7222148.1"/>
    <property type="molecule type" value="Genomic_DNA"/>
</dbReference>
<dbReference type="AlphaFoldDB" id="A0AAD6YKC4"/>
<proteinExistence type="predicted"/>